<evidence type="ECO:0000256" key="1">
    <source>
        <dbReference type="SAM" id="MobiDB-lite"/>
    </source>
</evidence>
<dbReference type="Proteomes" id="UP000504635">
    <property type="component" value="Unplaced"/>
</dbReference>
<feature type="region of interest" description="Disordered" evidence="1">
    <location>
        <begin position="291"/>
        <end position="310"/>
    </location>
</feature>
<protein>
    <submittedName>
        <fullName evidence="3">Uncharacterized protein LOC115882681</fullName>
    </submittedName>
</protein>
<dbReference type="GeneID" id="115882681"/>
<accession>A0A6J2XZ03</accession>
<dbReference type="RefSeq" id="XP_030756733.1">
    <property type="nucleotide sequence ID" value="XM_030900873.1"/>
</dbReference>
<evidence type="ECO:0000313" key="2">
    <source>
        <dbReference type="Proteomes" id="UP000504635"/>
    </source>
</evidence>
<organism evidence="2 3">
    <name type="scientific">Sitophilus oryzae</name>
    <name type="common">Rice weevil</name>
    <name type="synonym">Curculio oryzae</name>
    <dbReference type="NCBI Taxonomy" id="7048"/>
    <lineage>
        <taxon>Eukaryota</taxon>
        <taxon>Metazoa</taxon>
        <taxon>Ecdysozoa</taxon>
        <taxon>Arthropoda</taxon>
        <taxon>Hexapoda</taxon>
        <taxon>Insecta</taxon>
        <taxon>Pterygota</taxon>
        <taxon>Neoptera</taxon>
        <taxon>Endopterygota</taxon>
        <taxon>Coleoptera</taxon>
        <taxon>Polyphaga</taxon>
        <taxon>Cucujiformia</taxon>
        <taxon>Curculionidae</taxon>
        <taxon>Dryophthorinae</taxon>
        <taxon>Sitophilus</taxon>
    </lineage>
</organism>
<dbReference type="OrthoDB" id="6691447at2759"/>
<dbReference type="AlphaFoldDB" id="A0A6J2XZ03"/>
<evidence type="ECO:0000313" key="3">
    <source>
        <dbReference type="RefSeq" id="XP_030756733.1"/>
    </source>
</evidence>
<keyword evidence="2" id="KW-1185">Reference proteome</keyword>
<name>A0A6J2XZ03_SITOR</name>
<feature type="region of interest" description="Disordered" evidence="1">
    <location>
        <begin position="164"/>
        <end position="186"/>
    </location>
</feature>
<dbReference type="InParanoid" id="A0A6J2XZ03"/>
<dbReference type="KEGG" id="soy:115882681"/>
<sequence length="668" mass="77042">MQKLDLWQFGVQNLTCLSFYFAETKLLCTWNSLGDTPEWFAEEGTMLKRKSKFRNEENDELRSKKSHYTHVSKVDETQSKNIELCLEVEMDDEVRDIMKSPEKCPSALLDVTVIKPKGPDKFTTEKQTLKTNQVRELIAAMNLGNDSRKSLIGKLFGDNAALADKARKREEPKSTEASPRRKKKLALSSKCRQTIMEEPVKLEQGDNPYATDETNSLVYSLYNQKINLPKSSMTPDQQIYTTPKTYDNIRKMFACTNDMKQSNNSKPDQPCMCQNCAIVGILTDSQKKPFATEPMPDPTESKDWKFRRPSRKKSVAFKHNELPSGSLSPDQYNAVLDHLSSRIAELEKRVALQEERAVPKDYFKKIITKLVNHLTKLTHYTTEDKASTYNHRHSKDPQPPYNQFRFSDKQHRFFTNAAFIDHAFKVPAEKELDPKPCTSSEPQRATSEGIWKWGEEILSSGRDFKNKVILLLEGTLQNLKKGYKADGPNRNDDLQAFIEELTSNLAKTLETKSQAPNPVVPLAREKRKTQETKRNETKQSLISKVSKKRGSGVNVAYVNPRMTRWPEESAASFRVDSTDCEVLKDRMNDALKRTHKTHFLKILESTNTRDRYKLWQSIYNRALDNRQNKKDLVTVQIPDPRDRRRMIPIEFTIEDLEKLLTNVKEGNR</sequence>
<feature type="compositionally biased region" description="Basic and acidic residues" evidence="1">
    <location>
        <begin position="164"/>
        <end position="174"/>
    </location>
</feature>
<gene>
    <name evidence="3" type="primary">LOC115882681</name>
</gene>
<proteinExistence type="predicted"/>
<reference evidence="3" key="1">
    <citation type="submission" date="2025-08" db="UniProtKB">
        <authorList>
            <consortium name="RefSeq"/>
        </authorList>
    </citation>
    <scope>IDENTIFICATION</scope>
    <source>
        <tissue evidence="3">Gonads</tissue>
    </source>
</reference>